<gene>
    <name evidence="1" type="ORF">H0H81_001196</name>
</gene>
<evidence type="ECO:0000313" key="2">
    <source>
        <dbReference type="Proteomes" id="UP000717328"/>
    </source>
</evidence>
<keyword evidence="2" id="KW-1185">Reference proteome</keyword>
<dbReference type="OrthoDB" id="3256662at2759"/>
<dbReference type="SUPFAM" id="SSF52047">
    <property type="entry name" value="RNI-like"/>
    <property type="match status" value="1"/>
</dbReference>
<dbReference type="EMBL" id="JABCKI010000600">
    <property type="protein sequence ID" value="KAG5649991.1"/>
    <property type="molecule type" value="Genomic_DNA"/>
</dbReference>
<protein>
    <submittedName>
        <fullName evidence="1">Uncharacterized protein</fullName>
    </submittedName>
</protein>
<dbReference type="AlphaFoldDB" id="A0A9P7KF80"/>
<dbReference type="InterPro" id="IPR032675">
    <property type="entry name" value="LRR_dom_sf"/>
</dbReference>
<dbReference type="Proteomes" id="UP000717328">
    <property type="component" value="Unassembled WGS sequence"/>
</dbReference>
<comment type="caution">
    <text evidence="1">The sequence shown here is derived from an EMBL/GenBank/DDBJ whole genome shotgun (WGS) entry which is preliminary data.</text>
</comment>
<reference evidence="1" key="1">
    <citation type="submission" date="2021-02" db="EMBL/GenBank/DDBJ databases">
        <authorList>
            <person name="Nieuwenhuis M."/>
            <person name="Van De Peppel L.J.J."/>
        </authorList>
    </citation>
    <scope>NUCLEOTIDE SEQUENCE</scope>
    <source>
        <strain evidence="1">D49</strain>
    </source>
</reference>
<dbReference type="Gene3D" id="3.80.10.10">
    <property type="entry name" value="Ribonuclease Inhibitor"/>
    <property type="match status" value="1"/>
</dbReference>
<organism evidence="1 2">
    <name type="scientific">Sphagnurus paluster</name>
    <dbReference type="NCBI Taxonomy" id="117069"/>
    <lineage>
        <taxon>Eukaryota</taxon>
        <taxon>Fungi</taxon>
        <taxon>Dikarya</taxon>
        <taxon>Basidiomycota</taxon>
        <taxon>Agaricomycotina</taxon>
        <taxon>Agaricomycetes</taxon>
        <taxon>Agaricomycetidae</taxon>
        <taxon>Agaricales</taxon>
        <taxon>Tricholomatineae</taxon>
        <taxon>Lyophyllaceae</taxon>
        <taxon>Sphagnurus</taxon>
    </lineage>
</organism>
<sequence length="507" mass="57847">MKWTTPMRMDGHRVLSIIPNEIYLETFDWITESMDFTREECRETLANLALVCHLFCAIAVPRIFKSLHFSGNTSNTSGSENTSAAFCRTILKGEQPATSLACHVEECCLDSWKQDGLDPWINTAFLDMYRRAMKRMPNLCRLHLTEVKIDKSMLKTICGLRKVKELTLGHCTFSDDITTDTVEKMKPLELEEFAFYHSSHTELFDIHLEAISRITDTSKLQSFLSTHPGVTEEIFSHIQEESALVKLELLSAELTPALWNVLTQSKCLTNVELSTLFTDTDVQFAPLPSTSLRRLQKLKCPPSLLDMIPGRPVSSIDLTGVIFLFDEELPMMNPKQLPLMGLQEIALLKKSSSDILRLAIPSHLYFVVPIFDNFPCVRELDIEYEHDNFKNQNMKLSTLINNLVKQWPPAPSVLTLELGLPRRLFCTDLPLQHRQLSKLMIAFPSICTVTFGLGPVMWYRKHSDDTWSGRVLPCFRNIIREVIQTDQDLLKLDFDGIYAAILPQDSD</sequence>
<name>A0A9P7KF80_9AGAR</name>
<accession>A0A9P7KF80</accession>
<reference evidence="1" key="2">
    <citation type="submission" date="2021-10" db="EMBL/GenBank/DDBJ databases">
        <title>Phylogenomics reveals ancestral predisposition of the termite-cultivated fungus Termitomyces towards a domesticated lifestyle.</title>
        <authorList>
            <person name="Auxier B."/>
            <person name="Grum-Grzhimaylo A."/>
            <person name="Cardenas M.E."/>
            <person name="Lodge J.D."/>
            <person name="Laessoe T."/>
            <person name="Pedersen O."/>
            <person name="Smith M.E."/>
            <person name="Kuyper T.W."/>
            <person name="Franco-Molano E.A."/>
            <person name="Baroni T.J."/>
            <person name="Aanen D.K."/>
        </authorList>
    </citation>
    <scope>NUCLEOTIDE SEQUENCE</scope>
    <source>
        <strain evidence="1">D49</strain>
    </source>
</reference>
<evidence type="ECO:0000313" key="1">
    <source>
        <dbReference type="EMBL" id="KAG5649991.1"/>
    </source>
</evidence>
<proteinExistence type="predicted"/>